<protein>
    <recommendedName>
        <fullName evidence="4">Bud22 domain-containing protein</fullName>
    </recommendedName>
</protein>
<dbReference type="GeneID" id="28838442"/>
<dbReference type="AlphaFoldDB" id="A0A1B8GPR7"/>
<feature type="compositionally biased region" description="Basic residues" evidence="3">
    <location>
        <begin position="255"/>
        <end position="264"/>
    </location>
</feature>
<feature type="coiled-coil region" evidence="2">
    <location>
        <begin position="58"/>
        <end position="92"/>
    </location>
</feature>
<feature type="compositionally biased region" description="Polar residues" evidence="3">
    <location>
        <begin position="417"/>
        <end position="426"/>
    </location>
</feature>
<dbReference type="GO" id="GO:0030490">
    <property type="term" value="P:maturation of SSU-rRNA"/>
    <property type="evidence" value="ECO:0007669"/>
    <property type="project" value="TreeGrafter"/>
</dbReference>
<dbReference type="PANTHER" id="PTHR23325:SF1">
    <property type="entry name" value="SERUM RESPONSE FACTOR-BINDING PROTEIN 1"/>
    <property type="match status" value="1"/>
</dbReference>
<feature type="compositionally biased region" description="Basic and acidic residues" evidence="3">
    <location>
        <begin position="301"/>
        <end position="321"/>
    </location>
</feature>
<name>A0A1B8GPR7_9PEZI</name>
<dbReference type="InterPro" id="IPR037393">
    <property type="entry name" value="Bud22/SRFB1"/>
</dbReference>
<gene>
    <name evidence="5" type="ORF">VE01_05056</name>
</gene>
<dbReference type="PANTHER" id="PTHR23325">
    <property type="entry name" value="SERUM RESPONSE FACTOR-BINDING"/>
    <property type="match status" value="1"/>
</dbReference>
<dbReference type="OrthoDB" id="3364872at2759"/>
<feature type="compositionally biased region" description="Acidic residues" evidence="3">
    <location>
        <begin position="240"/>
        <end position="249"/>
    </location>
</feature>
<keyword evidence="1 2" id="KW-0175">Coiled coil</keyword>
<dbReference type="RefSeq" id="XP_018131551.1">
    <property type="nucleotide sequence ID" value="XM_018274522.2"/>
</dbReference>
<evidence type="ECO:0000256" key="2">
    <source>
        <dbReference type="SAM" id="Coils"/>
    </source>
</evidence>
<keyword evidence="6" id="KW-1185">Reference proteome</keyword>
<dbReference type="EMBL" id="KV460220">
    <property type="protein sequence ID" value="OBT97818.1"/>
    <property type="molecule type" value="Genomic_DNA"/>
</dbReference>
<sequence length="473" mass="51816">MLKRKRESNPRGPGGGGAEAMGQRRGEVEEKLVHGKKMLNRALKTAKGFEWQKLVKRITNAKAEGGDSEAQVARLERELKVLKDLEMQALADAHVHKTLLKSKTIAESGLLPDYVKPPVRKTGSEEDILAMDNVTARLYNTKPVKENMTHIMTSIYAVTGIPNPANKPKLKGKEAKEPPAKKSKGDDKEGATSKSKEKLVADKKEEKGVEPAWEGFDSGSESDGESIDFSKYEGRLGGSSDDESDSDSAEELKRPAKPVKRTIKSRGISVSVSGSDDEGEPEEWVLSDEEEDSDEDDDDNVIERSHSPPTREKKKQREPPKPLKPGSQFLPTLMGGYWSGSEEEATDVEDEVAPAPRKNRPGQQARRAIWEKKFGKGANHVKNAPPPKEKDVVWDAKLGAVSSEGSGRGRGRGGFTRNKSQVTGENASELGPRKSRGVGRKDDVGVLHPSWQAAKKAKEEKKAAKFEGKKVVF</sequence>
<evidence type="ECO:0000313" key="5">
    <source>
        <dbReference type="EMBL" id="OBT97818.1"/>
    </source>
</evidence>
<feature type="region of interest" description="Disordered" evidence="3">
    <location>
        <begin position="160"/>
        <end position="366"/>
    </location>
</feature>
<evidence type="ECO:0000256" key="3">
    <source>
        <dbReference type="SAM" id="MobiDB-lite"/>
    </source>
</evidence>
<evidence type="ECO:0000313" key="6">
    <source>
        <dbReference type="Proteomes" id="UP000091956"/>
    </source>
</evidence>
<dbReference type="Proteomes" id="UP000091956">
    <property type="component" value="Unassembled WGS sequence"/>
</dbReference>
<dbReference type="InterPro" id="IPR015158">
    <property type="entry name" value="Bud22_dom"/>
</dbReference>
<dbReference type="Pfam" id="PF09073">
    <property type="entry name" value="BUD22"/>
    <property type="match status" value="1"/>
</dbReference>
<evidence type="ECO:0000259" key="4">
    <source>
        <dbReference type="Pfam" id="PF09073"/>
    </source>
</evidence>
<dbReference type="GO" id="GO:0030686">
    <property type="term" value="C:90S preribosome"/>
    <property type="evidence" value="ECO:0007669"/>
    <property type="project" value="TreeGrafter"/>
</dbReference>
<feature type="compositionally biased region" description="Basic and acidic residues" evidence="3">
    <location>
        <begin position="171"/>
        <end position="209"/>
    </location>
</feature>
<accession>A0A1B8GPR7</accession>
<reference evidence="5 6" key="1">
    <citation type="submission" date="2016-03" db="EMBL/GenBank/DDBJ databases">
        <title>Comparative genomics of Pseudogymnoascus destructans, the fungus causing white-nose syndrome of bats.</title>
        <authorList>
            <person name="Palmer J.M."/>
            <person name="Drees K.P."/>
            <person name="Foster J.T."/>
            <person name="Lindner D.L."/>
        </authorList>
    </citation>
    <scope>NUCLEOTIDE SEQUENCE [LARGE SCALE GENOMIC DNA]</scope>
    <source>
        <strain evidence="5 6">UAMH 10579</strain>
    </source>
</reference>
<organism evidence="5 6">
    <name type="scientific">Pseudogymnoascus verrucosus</name>
    <dbReference type="NCBI Taxonomy" id="342668"/>
    <lineage>
        <taxon>Eukaryota</taxon>
        <taxon>Fungi</taxon>
        <taxon>Dikarya</taxon>
        <taxon>Ascomycota</taxon>
        <taxon>Pezizomycotina</taxon>
        <taxon>Leotiomycetes</taxon>
        <taxon>Thelebolales</taxon>
        <taxon>Thelebolaceae</taxon>
        <taxon>Pseudogymnoascus</taxon>
    </lineage>
</organism>
<reference evidence="6" key="2">
    <citation type="journal article" date="2018" name="Nat. Commun.">
        <title>Extreme sensitivity to ultraviolet light in the fungal pathogen causing white-nose syndrome of bats.</title>
        <authorList>
            <person name="Palmer J.M."/>
            <person name="Drees K.P."/>
            <person name="Foster J.T."/>
            <person name="Lindner D.L."/>
        </authorList>
    </citation>
    <scope>NUCLEOTIDE SEQUENCE [LARGE SCALE GENOMIC DNA]</scope>
    <source>
        <strain evidence="6">UAMH 10579</strain>
    </source>
</reference>
<dbReference type="GO" id="GO:0005634">
    <property type="term" value="C:nucleus"/>
    <property type="evidence" value="ECO:0007669"/>
    <property type="project" value="TreeGrafter"/>
</dbReference>
<feature type="region of interest" description="Disordered" evidence="3">
    <location>
        <begin position="1"/>
        <end position="26"/>
    </location>
</feature>
<feature type="region of interest" description="Disordered" evidence="3">
    <location>
        <begin position="401"/>
        <end position="455"/>
    </location>
</feature>
<dbReference type="STRING" id="342668.A0A1B8GPR7"/>
<feature type="compositionally biased region" description="Acidic residues" evidence="3">
    <location>
        <begin position="341"/>
        <end position="352"/>
    </location>
</feature>
<feature type="domain" description="Bud22" evidence="4">
    <location>
        <begin position="33"/>
        <end position="473"/>
    </location>
</feature>
<feature type="compositionally biased region" description="Acidic residues" evidence="3">
    <location>
        <begin position="275"/>
        <end position="300"/>
    </location>
</feature>
<evidence type="ECO:0000256" key="1">
    <source>
        <dbReference type="ARBA" id="ARBA00023054"/>
    </source>
</evidence>
<proteinExistence type="predicted"/>